<sequence length="465" mass="50006">MVILQADKKGVPASEYGLVFGVFELIVFIVCPIYGKYMGRIGNKRLLNFGLLTTGTAVISFGFLDKIEGHYPFIIMSFVIRIIEAIGSSAYFTTSGATLTNEFPENVSIIFAIMKIFFGVGFIIGPCIGGLLHEVGGYTLPFVVLGLNLYLAAIMVTILIPEDKKIKKASNSGKFKKMLAIPGVTMAALSLITASASIGFLQVLLQPHLNAQFAMRPIHVGFMFVIGGSFYALSAPFWGWVCDKRQNSKIVAIIGGILLAVGFALIGPAPFLSTKAKLWMVIVGLIFYGWGIGAKLVAAFSNALKYSVSHGFPNDMETYGLVSGIWNSGFAFGAFVGPSLAGVLYDHLKMRYSCLIVILVNLIMAVSSLIFVMCCDSSQIHPNEVNVEESVYPFMTNSMNSIPRRGNGSIIASLSEAPEKSETSPDSALIQNKIMPTSSETSSQLNGYGSTEKTSLLSGDGTNES</sequence>
<protein>
    <submittedName>
        <fullName evidence="1">Uncharacterized protein</fullName>
    </submittedName>
</protein>
<name>A0ACC2NQZ1_9HYME</name>
<dbReference type="EMBL" id="CM056743">
    <property type="protein sequence ID" value="KAJ8673674.1"/>
    <property type="molecule type" value="Genomic_DNA"/>
</dbReference>
<evidence type="ECO:0000313" key="2">
    <source>
        <dbReference type="Proteomes" id="UP001239111"/>
    </source>
</evidence>
<evidence type="ECO:0000313" key="1">
    <source>
        <dbReference type="EMBL" id="KAJ8673674.1"/>
    </source>
</evidence>
<organism evidence="1 2">
    <name type="scientific">Eretmocerus hayati</name>
    <dbReference type="NCBI Taxonomy" id="131215"/>
    <lineage>
        <taxon>Eukaryota</taxon>
        <taxon>Metazoa</taxon>
        <taxon>Ecdysozoa</taxon>
        <taxon>Arthropoda</taxon>
        <taxon>Hexapoda</taxon>
        <taxon>Insecta</taxon>
        <taxon>Pterygota</taxon>
        <taxon>Neoptera</taxon>
        <taxon>Endopterygota</taxon>
        <taxon>Hymenoptera</taxon>
        <taxon>Apocrita</taxon>
        <taxon>Proctotrupomorpha</taxon>
        <taxon>Chalcidoidea</taxon>
        <taxon>Aphelinidae</taxon>
        <taxon>Aphelininae</taxon>
        <taxon>Eretmocerus</taxon>
    </lineage>
</organism>
<reference evidence="1" key="1">
    <citation type="submission" date="2023-04" db="EMBL/GenBank/DDBJ databases">
        <title>A chromosome-level genome assembly of the parasitoid wasp Eretmocerus hayati.</title>
        <authorList>
            <person name="Zhong Y."/>
            <person name="Liu S."/>
            <person name="Liu Y."/>
        </authorList>
    </citation>
    <scope>NUCLEOTIDE SEQUENCE</scope>
    <source>
        <strain evidence="1">ZJU_SS_LIU_2023</strain>
    </source>
</reference>
<gene>
    <name evidence="1" type="ORF">QAD02_004936</name>
</gene>
<accession>A0ACC2NQZ1</accession>
<proteinExistence type="predicted"/>
<dbReference type="Proteomes" id="UP001239111">
    <property type="component" value="Chromosome 3"/>
</dbReference>
<comment type="caution">
    <text evidence="1">The sequence shown here is derived from an EMBL/GenBank/DDBJ whole genome shotgun (WGS) entry which is preliminary data.</text>
</comment>
<keyword evidence="2" id="KW-1185">Reference proteome</keyword>